<keyword evidence="4" id="KW-0411">Iron-sulfur</keyword>
<dbReference type="Gene3D" id="1.10.1670.10">
    <property type="entry name" value="Helix-hairpin-Helix base-excision DNA repair enzymes (C-terminal)"/>
    <property type="match status" value="1"/>
</dbReference>
<accession>A0A1W1YAX6</accession>
<dbReference type="Gene3D" id="1.10.340.30">
    <property type="entry name" value="Hypothetical protein, domain 2"/>
    <property type="match status" value="1"/>
</dbReference>
<dbReference type="GO" id="GO:0046872">
    <property type="term" value="F:metal ion binding"/>
    <property type="evidence" value="ECO:0007669"/>
    <property type="project" value="UniProtKB-KW"/>
</dbReference>
<keyword evidence="3" id="KW-0408">Iron</keyword>
<gene>
    <name evidence="6" type="ORF">SAMN04488500_101196</name>
</gene>
<dbReference type="OrthoDB" id="9802365at2"/>
<dbReference type="Pfam" id="PF00730">
    <property type="entry name" value="HhH-GPD"/>
    <property type="match status" value="1"/>
</dbReference>
<reference evidence="6 7" key="1">
    <citation type="submission" date="2017-04" db="EMBL/GenBank/DDBJ databases">
        <authorList>
            <person name="Afonso C.L."/>
            <person name="Miller P.J."/>
            <person name="Scott M.A."/>
            <person name="Spackman E."/>
            <person name="Goraichik I."/>
            <person name="Dimitrov K.M."/>
            <person name="Suarez D.L."/>
            <person name="Swayne D.E."/>
        </authorList>
    </citation>
    <scope>NUCLEOTIDE SEQUENCE [LARGE SCALE GENOMIC DNA]</scope>
    <source>
        <strain evidence="6 7">DSM 5090</strain>
    </source>
</reference>
<dbReference type="InterPro" id="IPR011257">
    <property type="entry name" value="DNA_glycosylase"/>
</dbReference>
<dbReference type="GO" id="GO:0003824">
    <property type="term" value="F:catalytic activity"/>
    <property type="evidence" value="ECO:0007669"/>
    <property type="project" value="InterPro"/>
</dbReference>
<dbReference type="EMBL" id="FWXI01000001">
    <property type="protein sequence ID" value="SMC33293.1"/>
    <property type="molecule type" value="Genomic_DNA"/>
</dbReference>
<dbReference type="Proteomes" id="UP000192738">
    <property type="component" value="Unassembled WGS sequence"/>
</dbReference>
<feature type="domain" description="HhH-GPD" evidence="5">
    <location>
        <begin position="35"/>
        <end position="190"/>
    </location>
</feature>
<keyword evidence="7" id="KW-1185">Reference proteome</keyword>
<organism evidence="6 7">
    <name type="scientific">Sporomusa malonica</name>
    <dbReference type="NCBI Taxonomy" id="112901"/>
    <lineage>
        <taxon>Bacteria</taxon>
        <taxon>Bacillati</taxon>
        <taxon>Bacillota</taxon>
        <taxon>Negativicutes</taxon>
        <taxon>Selenomonadales</taxon>
        <taxon>Sporomusaceae</taxon>
        <taxon>Sporomusa</taxon>
    </lineage>
</organism>
<dbReference type="AlphaFoldDB" id="A0A1W1YAX6"/>
<dbReference type="InterPro" id="IPR023170">
    <property type="entry name" value="HhH_base_excis_C"/>
</dbReference>
<dbReference type="PANTHER" id="PTHR10359:SF19">
    <property type="entry name" value="DNA REPAIR GLYCOSYLASE MJ1434-RELATED"/>
    <property type="match status" value="1"/>
</dbReference>
<evidence type="ECO:0000313" key="6">
    <source>
        <dbReference type="EMBL" id="SMC33293.1"/>
    </source>
</evidence>
<sequence>MNGLHELFCTLLHAYNKRHWWPAKTPFEMMVGAILTQNTTWTNVGKAIANFGDRLSPAFIAHVNCDELAQIIRSSGYYNQKAIKLKALTEWYGKYEYTIEKAAHIDGELLRTELLSVKGIGRETADSILLYALHKPFFVIDTYTKRILSRLGYDIPTAYDDLRLKIEASLPRDVYLYNEFHALIVEHAKRHCKKKPSCAGCPVETVCQKRI</sequence>
<protein>
    <submittedName>
        <fullName evidence="6">DNA-3-methyladenine glycosylase III</fullName>
    </submittedName>
</protein>
<evidence type="ECO:0000256" key="3">
    <source>
        <dbReference type="ARBA" id="ARBA00023004"/>
    </source>
</evidence>
<dbReference type="PANTHER" id="PTHR10359">
    <property type="entry name" value="A/G-SPECIFIC ADENINE GLYCOSYLASE/ENDONUCLEASE III"/>
    <property type="match status" value="1"/>
</dbReference>
<dbReference type="CDD" id="cd00056">
    <property type="entry name" value="ENDO3c"/>
    <property type="match status" value="1"/>
</dbReference>
<evidence type="ECO:0000256" key="4">
    <source>
        <dbReference type="ARBA" id="ARBA00023014"/>
    </source>
</evidence>
<dbReference type="InterPro" id="IPR003265">
    <property type="entry name" value="HhH-GPD_domain"/>
</dbReference>
<dbReference type="PIRSF" id="PIRSF001435">
    <property type="entry name" value="Nth"/>
    <property type="match status" value="1"/>
</dbReference>
<dbReference type="SMART" id="SM00478">
    <property type="entry name" value="ENDO3c"/>
    <property type="match status" value="1"/>
</dbReference>
<dbReference type="SUPFAM" id="SSF48150">
    <property type="entry name" value="DNA-glycosylase"/>
    <property type="match status" value="1"/>
</dbReference>
<keyword evidence="2" id="KW-0479">Metal-binding</keyword>
<dbReference type="GO" id="GO:0051539">
    <property type="term" value="F:4 iron, 4 sulfur cluster binding"/>
    <property type="evidence" value="ECO:0007669"/>
    <property type="project" value="UniProtKB-KW"/>
</dbReference>
<proteinExistence type="predicted"/>
<evidence type="ECO:0000256" key="1">
    <source>
        <dbReference type="ARBA" id="ARBA00022485"/>
    </source>
</evidence>
<evidence type="ECO:0000313" key="7">
    <source>
        <dbReference type="Proteomes" id="UP000192738"/>
    </source>
</evidence>
<name>A0A1W1YAX6_9FIRM</name>
<keyword evidence="1" id="KW-0004">4Fe-4S</keyword>
<dbReference type="RefSeq" id="WP_084573721.1">
    <property type="nucleotide sequence ID" value="NZ_CP155572.1"/>
</dbReference>
<evidence type="ECO:0000259" key="5">
    <source>
        <dbReference type="SMART" id="SM00478"/>
    </source>
</evidence>
<dbReference type="GO" id="GO:0006284">
    <property type="term" value="P:base-excision repair"/>
    <property type="evidence" value="ECO:0007669"/>
    <property type="project" value="InterPro"/>
</dbReference>
<evidence type="ECO:0000256" key="2">
    <source>
        <dbReference type="ARBA" id="ARBA00022723"/>
    </source>
</evidence>